<evidence type="ECO:0000256" key="3">
    <source>
        <dbReference type="ARBA" id="ARBA00022679"/>
    </source>
</evidence>
<evidence type="ECO:0000256" key="5">
    <source>
        <dbReference type="ARBA" id="ARBA00022989"/>
    </source>
</evidence>
<comment type="caution">
    <text evidence="7">The sequence shown here is derived from an EMBL/GenBank/DDBJ whole genome shotgun (WGS) entry which is preliminary data.</text>
</comment>
<evidence type="ECO:0000256" key="2">
    <source>
        <dbReference type="ARBA" id="ARBA00022676"/>
    </source>
</evidence>
<dbReference type="PANTHER" id="PTHR12726:SF0">
    <property type="entry name" value="CERAMIDE GLUCOSYLTRANSFERASE"/>
    <property type="match status" value="1"/>
</dbReference>
<dbReference type="GO" id="GO:0006679">
    <property type="term" value="P:glucosylceramide biosynthetic process"/>
    <property type="evidence" value="ECO:0007669"/>
    <property type="project" value="TreeGrafter"/>
</dbReference>
<dbReference type="AlphaFoldDB" id="X0XWN5"/>
<evidence type="ECO:0000256" key="1">
    <source>
        <dbReference type="ARBA" id="ARBA00004141"/>
    </source>
</evidence>
<name>X0XWN5_9ZZZZ</name>
<dbReference type="PANTHER" id="PTHR12726">
    <property type="entry name" value="CERAMIDE GLUCOSYLTRANSFERASE"/>
    <property type="match status" value="1"/>
</dbReference>
<dbReference type="GO" id="GO:0016020">
    <property type="term" value="C:membrane"/>
    <property type="evidence" value="ECO:0007669"/>
    <property type="project" value="UniProtKB-SubCell"/>
</dbReference>
<gene>
    <name evidence="7" type="ORF">S01H1_71215</name>
</gene>
<accession>X0XWN5</accession>
<keyword evidence="3" id="KW-0808">Transferase</keyword>
<organism evidence="7">
    <name type="scientific">marine sediment metagenome</name>
    <dbReference type="NCBI Taxonomy" id="412755"/>
    <lineage>
        <taxon>unclassified sequences</taxon>
        <taxon>metagenomes</taxon>
        <taxon>ecological metagenomes</taxon>
    </lineage>
</organism>
<dbReference type="GO" id="GO:0008120">
    <property type="term" value="F:ceramide glucosyltransferase activity"/>
    <property type="evidence" value="ECO:0007669"/>
    <property type="project" value="TreeGrafter"/>
</dbReference>
<proteinExistence type="predicted"/>
<evidence type="ECO:0000256" key="6">
    <source>
        <dbReference type="ARBA" id="ARBA00023136"/>
    </source>
</evidence>
<keyword evidence="4" id="KW-0812">Transmembrane</keyword>
<feature type="non-terminal residue" evidence="7">
    <location>
        <position position="93"/>
    </location>
</feature>
<keyword evidence="2" id="KW-0328">Glycosyltransferase</keyword>
<reference evidence="7" key="1">
    <citation type="journal article" date="2014" name="Front. Microbiol.">
        <title>High frequency of phylogenetically diverse reductive dehalogenase-homologous genes in deep subseafloor sedimentary metagenomes.</title>
        <authorList>
            <person name="Kawai M."/>
            <person name="Futagami T."/>
            <person name="Toyoda A."/>
            <person name="Takaki Y."/>
            <person name="Nishi S."/>
            <person name="Hori S."/>
            <person name="Arai W."/>
            <person name="Tsubouchi T."/>
            <person name="Morono Y."/>
            <person name="Uchiyama I."/>
            <person name="Ito T."/>
            <person name="Fujiyama A."/>
            <person name="Inagaki F."/>
            <person name="Takami H."/>
        </authorList>
    </citation>
    <scope>NUCLEOTIDE SEQUENCE</scope>
    <source>
        <strain evidence="7">Expedition CK06-06</strain>
    </source>
</reference>
<dbReference type="EMBL" id="BARS01047407">
    <property type="protein sequence ID" value="GAG39627.1"/>
    <property type="molecule type" value="Genomic_DNA"/>
</dbReference>
<sequence length="93" mass="10433">MESVLLASSLLLGFVTMAQALLLALQTWEHRRYVRSGMATLKTRRKAVGHAVVFAPCKGADVRLEENLRALLRQDYHDYEVVFIVESADDPAC</sequence>
<protein>
    <submittedName>
        <fullName evidence="7">Uncharacterized protein</fullName>
    </submittedName>
</protein>
<evidence type="ECO:0000256" key="4">
    <source>
        <dbReference type="ARBA" id="ARBA00022692"/>
    </source>
</evidence>
<keyword evidence="5" id="KW-1133">Transmembrane helix</keyword>
<evidence type="ECO:0000313" key="7">
    <source>
        <dbReference type="EMBL" id="GAG39627.1"/>
    </source>
</evidence>
<keyword evidence="6" id="KW-0472">Membrane</keyword>
<dbReference type="InterPro" id="IPR025993">
    <property type="entry name" value="Ceramide_glucosylTrfase"/>
</dbReference>
<comment type="subcellular location">
    <subcellularLocation>
        <location evidence="1">Membrane</location>
        <topology evidence="1">Multi-pass membrane protein</topology>
    </subcellularLocation>
</comment>